<protein>
    <recommendedName>
        <fullName evidence="4">Outer membrane protein beta-barrel domain-containing protein</fullName>
    </recommendedName>
</protein>
<name>A0AAE3R3E8_9BACT</name>
<evidence type="ECO:0000256" key="1">
    <source>
        <dbReference type="SAM" id="SignalP"/>
    </source>
</evidence>
<keyword evidence="3" id="KW-1185">Reference proteome</keyword>
<accession>A0AAE3R3E8</accession>
<gene>
    <name evidence="2" type="ORF">QNI22_04845</name>
</gene>
<evidence type="ECO:0000313" key="3">
    <source>
        <dbReference type="Proteomes" id="UP001232063"/>
    </source>
</evidence>
<evidence type="ECO:0008006" key="4">
    <source>
        <dbReference type="Google" id="ProtNLM"/>
    </source>
</evidence>
<dbReference type="RefSeq" id="WP_314509492.1">
    <property type="nucleotide sequence ID" value="NZ_JASJOU010000001.1"/>
</dbReference>
<evidence type="ECO:0000313" key="2">
    <source>
        <dbReference type="EMBL" id="MDJ1499957.1"/>
    </source>
</evidence>
<reference evidence="2" key="1">
    <citation type="submission" date="2023-05" db="EMBL/GenBank/DDBJ databases">
        <authorList>
            <person name="Zhang X."/>
        </authorList>
    </citation>
    <scope>NUCLEOTIDE SEQUENCE</scope>
    <source>
        <strain evidence="2">BD1B2-1</strain>
    </source>
</reference>
<dbReference type="Proteomes" id="UP001232063">
    <property type="component" value="Unassembled WGS sequence"/>
</dbReference>
<sequence>MKLLGYLPFFFFITALTVIQAQQAPLDTITGPVNERAEIKDAPRVYIDCKSCDMSFIRQEISFVSHVRDRQLAEVQVFITDQVNGSGGHTYVLAFTGKGVYEGINNKLTFHTIQSQTGNEIRTGLKRIIQLGLASYAAHTALADQINLSFKPDTTMQRRTPVDRWKNWVMEVYGGGSFNKESQQSSLNVYYGLRADRVTEEWRIRNSLSFSINNRRFLSDSTWIHSEMHRNTYSGSIVKSINDHWSGGVFVGVTSSTYDNIALNCGIAPAIEYSFLPYREAMRKEITLVYRIGYSHRNYFETTLYEKNKETVYSQVLEAAVRLMQPWGSVSVQVMGTSFLHDFKKNRLTFDGGISMRVVKGLSVSFNGRLNIVHDQINLPKGDASLEDILLQQRTLATSFQLYNSIGVSYTFGSIYNNVVNLRL</sequence>
<keyword evidence="1" id="KW-0732">Signal</keyword>
<feature type="signal peptide" evidence="1">
    <location>
        <begin position="1"/>
        <end position="21"/>
    </location>
</feature>
<organism evidence="2 3">
    <name type="scientific">Xanthocytophaga agilis</name>
    <dbReference type="NCBI Taxonomy" id="3048010"/>
    <lineage>
        <taxon>Bacteria</taxon>
        <taxon>Pseudomonadati</taxon>
        <taxon>Bacteroidota</taxon>
        <taxon>Cytophagia</taxon>
        <taxon>Cytophagales</taxon>
        <taxon>Rhodocytophagaceae</taxon>
        <taxon>Xanthocytophaga</taxon>
    </lineage>
</organism>
<proteinExistence type="predicted"/>
<dbReference type="EMBL" id="JASJOU010000001">
    <property type="protein sequence ID" value="MDJ1499957.1"/>
    <property type="molecule type" value="Genomic_DNA"/>
</dbReference>
<comment type="caution">
    <text evidence="2">The sequence shown here is derived from an EMBL/GenBank/DDBJ whole genome shotgun (WGS) entry which is preliminary data.</text>
</comment>
<feature type="chain" id="PRO_5042199005" description="Outer membrane protein beta-barrel domain-containing protein" evidence="1">
    <location>
        <begin position="22"/>
        <end position="424"/>
    </location>
</feature>
<dbReference type="AlphaFoldDB" id="A0AAE3R3E8"/>